<dbReference type="AlphaFoldDB" id="A0A165RFD2"/>
<sequence length="339" mass="37683">MSHHIPVVPRGAEGKTGRAIAGGVFLLASGFGLFYANMHRVQRKKEMYDEMNPGAWPTWQFRLRQAANIPNQPVHEGTMTLKASRIEPRLATLPARASEHHNGHSVIPKERVPLPAFDAEGNPNQLNPRKSIAQPAPQRDRGDGRPYTKSPDFYDRGLRREKENQTRDRNILITLVKSNDAYRDISMWGAFRMASLHGGAMSARMDGGRVCHVWNYASRTDEALRMDGGRACHVWNYASRTDEALRMDGDRGAACSEQPQELAIVMHVHGSLLACVHELSTHGLESKGHKRAFELRQEAIPSLSSKPKKLCTGPEANTAIDKSLKGPSQIRRSVPGAQH</sequence>
<keyword evidence="2" id="KW-0812">Transmembrane</keyword>
<dbReference type="InParanoid" id="A0A165RFD2"/>
<dbReference type="OrthoDB" id="2850836at2759"/>
<protein>
    <submittedName>
        <fullName evidence="3">Uncharacterized protein</fullName>
    </submittedName>
</protein>
<accession>A0A165RFD2</accession>
<keyword evidence="2" id="KW-1133">Transmembrane helix</keyword>
<dbReference type="Proteomes" id="UP000076761">
    <property type="component" value="Unassembled WGS sequence"/>
</dbReference>
<evidence type="ECO:0000256" key="2">
    <source>
        <dbReference type="SAM" id="Phobius"/>
    </source>
</evidence>
<organism evidence="3 4">
    <name type="scientific">Neolentinus lepideus HHB14362 ss-1</name>
    <dbReference type="NCBI Taxonomy" id="1314782"/>
    <lineage>
        <taxon>Eukaryota</taxon>
        <taxon>Fungi</taxon>
        <taxon>Dikarya</taxon>
        <taxon>Basidiomycota</taxon>
        <taxon>Agaricomycotina</taxon>
        <taxon>Agaricomycetes</taxon>
        <taxon>Gloeophyllales</taxon>
        <taxon>Gloeophyllaceae</taxon>
        <taxon>Neolentinus</taxon>
    </lineage>
</organism>
<evidence type="ECO:0000256" key="1">
    <source>
        <dbReference type="SAM" id="MobiDB-lite"/>
    </source>
</evidence>
<feature type="region of interest" description="Disordered" evidence="1">
    <location>
        <begin position="304"/>
        <end position="339"/>
    </location>
</feature>
<feature type="compositionally biased region" description="Basic and acidic residues" evidence="1">
    <location>
        <begin position="138"/>
        <end position="162"/>
    </location>
</feature>
<feature type="transmembrane region" description="Helical" evidence="2">
    <location>
        <begin position="20"/>
        <end position="38"/>
    </location>
</feature>
<keyword evidence="4" id="KW-1185">Reference proteome</keyword>
<reference evidence="3 4" key="1">
    <citation type="journal article" date="2016" name="Mol. Biol. Evol.">
        <title>Comparative Genomics of Early-Diverging Mushroom-Forming Fungi Provides Insights into the Origins of Lignocellulose Decay Capabilities.</title>
        <authorList>
            <person name="Nagy L.G."/>
            <person name="Riley R."/>
            <person name="Tritt A."/>
            <person name="Adam C."/>
            <person name="Daum C."/>
            <person name="Floudas D."/>
            <person name="Sun H."/>
            <person name="Yadav J.S."/>
            <person name="Pangilinan J."/>
            <person name="Larsson K.H."/>
            <person name="Matsuura K."/>
            <person name="Barry K."/>
            <person name="Labutti K."/>
            <person name="Kuo R."/>
            <person name="Ohm R.A."/>
            <person name="Bhattacharya S.S."/>
            <person name="Shirouzu T."/>
            <person name="Yoshinaga Y."/>
            <person name="Martin F.M."/>
            <person name="Grigoriev I.V."/>
            <person name="Hibbett D.S."/>
        </authorList>
    </citation>
    <scope>NUCLEOTIDE SEQUENCE [LARGE SCALE GENOMIC DNA]</scope>
    <source>
        <strain evidence="3 4">HHB14362 ss-1</strain>
    </source>
</reference>
<feature type="compositionally biased region" description="Basic and acidic residues" evidence="1">
    <location>
        <begin position="97"/>
        <end position="112"/>
    </location>
</feature>
<evidence type="ECO:0000313" key="3">
    <source>
        <dbReference type="EMBL" id="KZT23734.1"/>
    </source>
</evidence>
<name>A0A165RFD2_9AGAM</name>
<gene>
    <name evidence="3" type="ORF">NEOLEDRAFT_1149232</name>
</gene>
<feature type="region of interest" description="Disordered" evidence="1">
    <location>
        <begin position="97"/>
        <end position="162"/>
    </location>
</feature>
<keyword evidence="2" id="KW-0472">Membrane</keyword>
<dbReference type="EMBL" id="KV425583">
    <property type="protein sequence ID" value="KZT23734.1"/>
    <property type="molecule type" value="Genomic_DNA"/>
</dbReference>
<proteinExistence type="predicted"/>
<evidence type="ECO:0000313" key="4">
    <source>
        <dbReference type="Proteomes" id="UP000076761"/>
    </source>
</evidence>